<dbReference type="Gene3D" id="3.20.20.70">
    <property type="entry name" value="Aldolase class I"/>
    <property type="match status" value="1"/>
</dbReference>
<dbReference type="InterPro" id="IPR006638">
    <property type="entry name" value="Elp3/MiaA/NifB-like_rSAM"/>
</dbReference>
<dbReference type="OrthoDB" id="9808022at2"/>
<dbReference type="CDD" id="cd01335">
    <property type="entry name" value="Radical_SAM"/>
    <property type="match status" value="1"/>
</dbReference>
<evidence type="ECO:0000256" key="8">
    <source>
        <dbReference type="ARBA" id="ARBA00023014"/>
    </source>
</evidence>
<evidence type="ECO:0000256" key="4">
    <source>
        <dbReference type="ARBA" id="ARBA00022617"/>
    </source>
</evidence>
<keyword evidence="5 10" id="KW-0949">S-adenosyl-L-methionine</keyword>
<name>A0A191ZHW0_9GAMM</name>
<dbReference type="SMART" id="SM00729">
    <property type="entry name" value="Elp3"/>
    <property type="match status" value="1"/>
</dbReference>
<dbReference type="GO" id="GO:0006779">
    <property type="term" value="P:porphyrin-containing compound biosynthetic process"/>
    <property type="evidence" value="ECO:0007669"/>
    <property type="project" value="InterPro"/>
</dbReference>
<organism evidence="12 13">
    <name type="scientific">Halothiobacillus diazotrophicus</name>
    <dbReference type="NCBI Taxonomy" id="1860122"/>
    <lineage>
        <taxon>Bacteria</taxon>
        <taxon>Pseudomonadati</taxon>
        <taxon>Pseudomonadota</taxon>
        <taxon>Gammaproteobacteria</taxon>
        <taxon>Chromatiales</taxon>
        <taxon>Halothiobacillaceae</taxon>
        <taxon>Halothiobacillus</taxon>
    </lineage>
</organism>
<dbReference type="SFLD" id="SFLDG01082">
    <property type="entry name" value="B12-binding_domain_containing"/>
    <property type="match status" value="1"/>
</dbReference>
<dbReference type="SFLD" id="SFLDF00562">
    <property type="entry name" value="HemN-like__clustered_with_heat"/>
    <property type="match status" value="1"/>
</dbReference>
<dbReference type="GO" id="GO:0005737">
    <property type="term" value="C:cytoplasm"/>
    <property type="evidence" value="ECO:0007669"/>
    <property type="project" value="UniProtKB-SubCell"/>
</dbReference>
<comment type="subcellular location">
    <subcellularLocation>
        <location evidence="10">Cytoplasm</location>
    </subcellularLocation>
</comment>
<dbReference type="InterPro" id="IPR034505">
    <property type="entry name" value="Coproporphyrinogen-III_oxidase"/>
</dbReference>
<dbReference type="PANTHER" id="PTHR13932">
    <property type="entry name" value="COPROPORPHYRINIGEN III OXIDASE"/>
    <property type="match status" value="1"/>
</dbReference>
<dbReference type="SFLD" id="SFLDG01065">
    <property type="entry name" value="anaerobic_coproporphyrinogen-I"/>
    <property type="match status" value="1"/>
</dbReference>
<dbReference type="PROSITE" id="PS51918">
    <property type="entry name" value="RADICAL_SAM"/>
    <property type="match status" value="1"/>
</dbReference>
<dbReference type="SFLD" id="SFLDS00029">
    <property type="entry name" value="Radical_SAM"/>
    <property type="match status" value="1"/>
</dbReference>
<dbReference type="NCBIfam" id="TIGR00539">
    <property type="entry name" value="hemN_rel"/>
    <property type="match status" value="1"/>
</dbReference>
<evidence type="ECO:0000256" key="1">
    <source>
        <dbReference type="ARBA" id="ARBA00001966"/>
    </source>
</evidence>
<comment type="function">
    <text evidence="10">Probably acts as a heme chaperone, transferring heme to an unknown acceptor. Binds one molecule of heme per monomer, possibly covalently. Binds 1 [4Fe-4S] cluster. The cluster is coordinated with 3 cysteines and an exchangeable S-adenosyl-L-methionine.</text>
</comment>
<evidence type="ECO:0000256" key="2">
    <source>
        <dbReference type="ARBA" id="ARBA00006100"/>
    </source>
</evidence>
<comment type="cofactor">
    <cofactor evidence="1">
        <name>[4Fe-4S] cluster</name>
        <dbReference type="ChEBI" id="CHEBI:49883"/>
    </cofactor>
</comment>
<keyword evidence="8 10" id="KW-0411">Iron-sulfur</keyword>
<dbReference type="InterPro" id="IPR013785">
    <property type="entry name" value="Aldolase_TIM"/>
</dbReference>
<dbReference type="Proteomes" id="UP000078596">
    <property type="component" value="Chromosome"/>
</dbReference>
<evidence type="ECO:0000256" key="3">
    <source>
        <dbReference type="ARBA" id="ARBA00017228"/>
    </source>
</evidence>
<keyword evidence="7 10" id="KW-0408">Iron</keyword>
<gene>
    <name evidence="12" type="ORF">A9404_08645</name>
</gene>
<dbReference type="STRING" id="1860122.A9404_08645"/>
<evidence type="ECO:0000256" key="5">
    <source>
        <dbReference type="ARBA" id="ARBA00022691"/>
    </source>
</evidence>
<proteinExistence type="inferred from homology"/>
<dbReference type="KEGG" id="haz:A9404_08645"/>
<keyword evidence="9 10" id="KW-0143">Chaperone</keyword>
<accession>A0A191ZHW0</accession>
<protein>
    <recommendedName>
        <fullName evidence="3 10">Heme chaperone HemW</fullName>
    </recommendedName>
</protein>
<feature type="domain" description="Radical SAM core" evidence="11">
    <location>
        <begin position="6"/>
        <end position="240"/>
    </location>
</feature>
<keyword evidence="6 10" id="KW-0479">Metal-binding</keyword>
<dbReference type="InterPro" id="IPR007197">
    <property type="entry name" value="rSAM"/>
</dbReference>
<keyword evidence="13" id="KW-1185">Reference proteome</keyword>
<dbReference type="InterPro" id="IPR058240">
    <property type="entry name" value="rSAM_sf"/>
</dbReference>
<dbReference type="GO" id="GO:0051539">
    <property type="term" value="F:4 iron, 4 sulfur cluster binding"/>
    <property type="evidence" value="ECO:0007669"/>
    <property type="project" value="UniProtKB-UniRule"/>
</dbReference>
<dbReference type="GO" id="GO:0004109">
    <property type="term" value="F:coproporphyrinogen oxidase activity"/>
    <property type="evidence" value="ECO:0007669"/>
    <property type="project" value="InterPro"/>
</dbReference>
<dbReference type="GO" id="GO:0046872">
    <property type="term" value="F:metal ion binding"/>
    <property type="evidence" value="ECO:0007669"/>
    <property type="project" value="UniProtKB-UniRule"/>
</dbReference>
<dbReference type="AlphaFoldDB" id="A0A191ZHW0"/>
<dbReference type="PANTHER" id="PTHR13932:SF5">
    <property type="entry name" value="RADICAL S-ADENOSYL METHIONINE DOMAIN-CONTAINING PROTEIN 1, MITOCHONDRIAL"/>
    <property type="match status" value="1"/>
</dbReference>
<keyword evidence="10" id="KW-0963">Cytoplasm</keyword>
<dbReference type="RefSeq" id="WP_066100308.1">
    <property type="nucleotide sequence ID" value="NZ_CP016027.1"/>
</dbReference>
<evidence type="ECO:0000313" key="13">
    <source>
        <dbReference type="Proteomes" id="UP000078596"/>
    </source>
</evidence>
<keyword evidence="4 10" id="KW-0349">Heme</keyword>
<evidence type="ECO:0000313" key="12">
    <source>
        <dbReference type="EMBL" id="ANJ67442.1"/>
    </source>
</evidence>
<dbReference type="SUPFAM" id="SSF102114">
    <property type="entry name" value="Radical SAM enzymes"/>
    <property type="match status" value="1"/>
</dbReference>
<comment type="similarity">
    <text evidence="2">Belongs to the anaerobic coproporphyrinogen-III oxidase family. HemW subfamily.</text>
</comment>
<dbReference type="EMBL" id="CP016027">
    <property type="protein sequence ID" value="ANJ67442.1"/>
    <property type="molecule type" value="Genomic_DNA"/>
</dbReference>
<evidence type="ECO:0000256" key="6">
    <source>
        <dbReference type="ARBA" id="ARBA00022723"/>
    </source>
</evidence>
<dbReference type="Pfam" id="PF06969">
    <property type="entry name" value="HemN_C"/>
    <property type="match status" value="1"/>
</dbReference>
<evidence type="ECO:0000256" key="9">
    <source>
        <dbReference type="ARBA" id="ARBA00023186"/>
    </source>
</evidence>
<evidence type="ECO:0000256" key="10">
    <source>
        <dbReference type="RuleBase" id="RU364116"/>
    </source>
</evidence>
<keyword evidence="10" id="KW-0004">4Fe-4S</keyword>
<dbReference type="InterPro" id="IPR004559">
    <property type="entry name" value="HemW-like"/>
</dbReference>
<dbReference type="SFLD" id="SFLDF00288">
    <property type="entry name" value="HemN-like__clustered_with_nucl"/>
    <property type="match status" value="1"/>
</dbReference>
<reference evidence="12 13" key="1">
    <citation type="submission" date="2016-06" db="EMBL/GenBank/DDBJ databases">
        <title>Insight into the functional genes involving in sulfur oxidation in Pearl River water.</title>
        <authorList>
            <person name="Luo J."/>
            <person name="Tan X."/>
            <person name="Lin W."/>
        </authorList>
    </citation>
    <scope>NUCLEOTIDE SEQUENCE [LARGE SCALE GENOMIC DNA]</scope>
    <source>
        <strain evidence="12 13">LS2</strain>
    </source>
</reference>
<evidence type="ECO:0000259" key="11">
    <source>
        <dbReference type="PROSITE" id="PS51918"/>
    </source>
</evidence>
<evidence type="ECO:0000256" key="7">
    <source>
        <dbReference type="ARBA" id="ARBA00023004"/>
    </source>
</evidence>
<dbReference type="Pfam" id="PF04055">
    <property type="entry name" value="Radical_SAM"/>
    <property type="match status" value="1"/>
</dbReference>
<dbReference type="InterPro" id="IPR010723">
    <property type="entry name" value="HemN_C"/>
</dbReference>
<sequence>MQLLQFTENPPLALYIHLPWCMEKCPYCDFNSHGLKGQALPERDYIDALLRDIERELPLIWGRPIETIFIGGGTPSLFSPEGLDRLFSGLRALLDLRFCREVTLEVNPGTDMATRLSEYRSIGINRVSIGVQSFDDDSLRRLGRIHDHHAAIRTIEAAHDAGLDSFNIDLMFGLPHQSTEQAEDDIRQALDLEPPHLSWYQLTLEPNTPFAAHPPTLPEDDTMDAINERGLDRLVGAGFQQYEVSAYAQPGHACQHNLNYWQFGDYLGIGAGAHGKITLAGESRIERRVRTRHPSAYLAQAGSDAAITAHTVPSRELPFEFMLNALRLTEGFDVPLFTHRTGLPIKVISDTLHSLEQDELITWTMTHIRPTERGARYLNDLVLRFMPD</sequence>